<dbReference type="AlphaFoldDB" id="A0A0K0NPT7"/>
<reference evidence="1" key="1">
    <citation type="journal article" date="2015" name="Antimicrob. Agents Chemother.">
        <title>Characterization of an Enterobacter cloacae Strain Producing both KPC and NDM Carbapenemases by Whole-Genome Sequencing.</title>
        <authorList>
            <person name="Wu W."/>
            <person name="Feng Y."/>
            <person name="Carattoli A."/>
            <person name="Zong Z."/>
        </authorList>
    </citation>
    <scope>NUCLEOTIDE SEQUENCE</scope>
    <source>
        <strain evidence="1">WCHECl-14653</strain>
        <plasmid evidence="1">pKPC2-EC14653</plasmid>
    </source>
</reference>
<organism evidence="1">
    <name type="scientific">Enterobacter cloacae</name>
    <dbReference type="NCBI Taxonomy" id="550"/>
    <lineage>
        <taxon>Bacteria</taxon>
        <taxon>Pseudomonadati</taxon>
        <taxon>Pseudomonadota</taxon>
        <taxon>Gammaproteobacteria</taxon>
        <taxon>Enterobacterales</taxon>
        <taxon>Enterobacteriaceae</taxon>
        <taxon>Enterobacter</taxon>
        <taxon>Enterobacter cloacae complex</taxon>
    </lineage>
</organism>
<name>A0A0K0NPT7_ENTCL</name>
<keyword evidence="1" id="KW-0614">Plasmid</keyword>
<proteinExistence type="predicted"/>
<gene>
    <name evidence="1" type="ORF">pKPC2_EC14653_00100</name>
</gene>
<evidence type="ECO:0000313" key="1">
    <source>
        <dbReference type="EMBL" id="AKN19703.1"/>
    </source>
</evidence>
<dbReference type="EMBL" id="KP868646">
    <property type="protein sequence ID" value="AKN19703.1"/>
    <property type="molecule type" value="Genomic_DNA"/>
</dbReference>
<sequence length="171" mass="20326">MKHRIFRSGDAESSQLKYQVEIDIIFRHAGRLKHTDRYITGMCYGRKTNKLLLRPGKQNKTFITRQHYIFKRSDIFIINQRNDILRHNSPDSTGTDCQNTSPLVRRTTYSSVPFCFKRHPLPFRRDNSNLLLSGFIYSRLNILCFSHSGKDRDVFFRRALHRHHNNTWRSG</sequence>
<accession>A0A0K0NPT7</accession>
<geneLocation type="plasmid" evidence="1">
    <name>pKPC2-EC14653</name>
</geneLocation>
<protein>
    <submittedName>
        <fullName evidence="1">Uncharacterized protein</fullName>
    </submittedName>
</protein>